<proteinExistence type="inferred from homology"/>
<feature type="transmembrane region" description="Helical" evidence="7">
    <location>
        <begin position="9"/>
        <end position="27"/>
    </location>
</feature>
<keyword evidence="5" id="KW-1015">Disulfide bond</keyword>
<keyword evidence="7" id="KW-1133">Transmembrane helix</keyword>
<reference evidence="8 9" key="1">
    <citation type="journal article" date="2024" name="J. Plant Pathol.">
        <title>Sequence and assembly of the genome of Seiridium unicorne, isolate CBS 538.82, causal agent of cypress canker disease.</title>
        <authorList>
            <person name="Scali E."/>
            <person name="Rocca G.D."/>
            <person name="Danti R."/>
            <person name="Garbelotto M."/>
            <person name="Barberini S."/>
            <person name="Baroncelli R."/>
            <person name="Emiliani G."/>
        </authorList>
    </citation>
    <scope>NUCLEOTIDE SEQUENCE [LARGE SCALE GENOMIC DNA]</scope>
    <source>
        <strain evidence="8 9">BM-138-508</strain>
    </source>
</reference>
<evidence type="ECO:0000313" key="8">
    <source>
        <dbReference type="EMBL" id="KAK9412718.1"/>
    </source>
</evidence>
<dbReference type="SUPFAM" id="SSF48225">
    <property type="entry name" value="Seven-hairpin glycosidases"/>
    <property type="match status" value="1"/>
</dbReference>
<evidence type="ECO:0000256" key="1">
    <source>
        <dbReference type="ARBA" id="ARBA00001913"/>
    </source>
</evidence>
<protein>
    <recommendedName>
        <fullName evidence="6">alpha-1,2-Mannosidase</fullName>
        <ecNumber evidence="6">3.2.1.-</ecNumber>
    </recommendedName>
</protein>
<evidence type="ECO:0000256" key="4">
    <source>
        <dbReference type="ARBA" id="ARBA00022801"/>
    </source>
</evidence>
<evidence type="ECO:0000256" key="7">
    <source>
        <dbReference type="SAM" id="Phobius"/>
    </source>
</evidence>
<dbReference type="Proteomes" id="UP001408356">
    <property type="component" value="Unassembled WGS sequence"/>
</dbReference>
<name>A0ABR2UDK4_9PEZI</name>
<comment type="similarity">
    <text evidence="3 6">Belongs to the glycosyl hydrolase 47 family.</text>
</comment>
<keyword evidence="7" id="KW-0472">Membrane</keyword>
<evidence type="ECO:0000256" key="3">
    <source>
        <dbReference type="ARBA" id="ARBA00007658"/>
    </source>
</evidence>
<dbReference type="InterPro" id="IPR050749">
    <property type="entry name" value="Glycosyl_Hydrolase_47"/>
</dbReference>
<dbReference type="PRINTS" id="PR00747">
    <property type="entry name" value="GLYHDRLASE47"/>
</dbReference>
<dbReference type="InterPro" id="IPR036026">
    <property type="entry name" value="Seven-hairpin_glycosidases"/>
</dbReference>
<dbReference type="EC" id="3.2.1.-" evidence="6"/>
<dbReference type="InterPro" id="IPR001382">
    <property type="entry name" value="Glyco_hydro_47"/>
</dbReference>
<evidence type="ECO:0000313" key="9">
    <source>
        <dbReference type="Proteomes" id="UP001408356"/>
    </source>
</evidence>
<dbReference type="PANTHER" id="PTHR11742">
    <property type="entry name" value="MANNOSYL-OLIGOSACCHARIDE ALPHA-1,2-MANNOSIDASE-RELATED"/>
    <property type="match status" value="1"/>
</dbReference>
<sequence length="570" mass="64829">MATIFRRPLRLLSVIGGIFIFYALVLLRPRQSEEVFKFDFNYTKSSYNWSALPQRHPVDKFTPLPTGTSRKLPNVQHDFASDRKLNKTRLSILADRRASVKDSFRKSWNSYKARAWMYDELKPVSGEARDAFGGWAATLIDSLDTLWIMGLKKDFYEAAASAVTIDWQTKDTSINMFETTIRHLGGLLSAYDLSKEPALLGKAIEIGDILYAGFDTPNRMPPFWLDFQKAQDGSLRPGNHDPSASITSSGLEFTRLAQLTGDSKYYDAIDRISRFLAETQNTTRLPGMWPTFLDMEYQDLSSGTDFTLGALADSLYEYLPKMYAILGGLEPIYEQLYRGAMDTVVQHLLFRPMLPDKDDILFTGDLSVDTSTNAIQLRAEGQHLSCFVGGMFGLGGKLFNIPEHVTIGEKLARGCAWVYESFRTGIMPEIYNLFACPSLEPCAWDEDAWLADGDLKLRKGIKNARDPRYLLRPEAIESIFLMYRITGKEEYQEIAWRMFQAIRKSTETDLAFSAINDVTVVGTPEKLDSMESFWTAETLKYFWLIFSSPDLINLNEYVLNTEAHPFLRPK</sequence>
<comment type="pathway">
    <text evidence="2">Protein modification; protein glycosylation.</text>
</comment>
<gene>
    <name evidence="8" type="ORF">SUNI508_12418</name>
</gene>
<dbReference type="InterPro" id="IPR012341">
    <property type="entry name" value="6hp_glycosidase-like_sf"/>
</dbReference>
<keyword evidence="6" id="KW-0326">Glycosidase</keyword>
<dbReference type="Gene3D" id="1.50.10.10">
    <property type="match status" value="1"/>
</dbReference>
<organism evidence="8 9">
    <name type="scientific">Seiridium unicorne</name>
    <dbReference type="NCBI Taxonomy" id="138068"/>
    <lineage>
        <taxon>Eukaryota</taxon>
        <taxon>Fungi</taxon>
        <taxon>Dikarya</taxon>
        <taxon>Ascomycota</taxon>
        <taxon>Pezizomycotina</taxon>
        <taxon>Sordariomycetes</taxon>
        <taxon>Xylariomycetidae</taxon>
        <taxon>Amphisphaeriales</taxon>
        <taxon>Sporocadaceae</taxon>
        <taxon>Seiridium</taxon>
    </lineage>
</organism>
<dbReference type="Pfam" id="PF01532">
    <property type="entry name" value="Glyco_hydro_47"/>
    <property type="match status" value="1"/>
</dbReference>
<accession>A0ABR2UDK4</accession>
<keyword evidence="7" id="KW-0812">Transmembrane</keyword>
<dbReference type="PANTHER" id="PTHR11742:SF89">
    <property type="entry name" value="ALPHA-1,2-MANNOSIDASE"/>
    <property type="match status" value="1"/>
</dbReference>
<evidence type="ECO:0000256" key="2">
    <source>
        <dbReference type="ARBA" id="ARBA00004922"/>
    </source>
</evidence>
<dbReference type="EMBL" id="JARVKF010000450">
    <property type="protein sequence ID" value="KAK9412718.1"/>
    <property type="molecule type" value="Genomic_DNA"/>
</dbReference>
<comment type="cofactor">
    <cofactor evidence="1">
        <name>Ca(2+)</name>
        <dbReference type="ChEBI" id="CHEBI:29108"/>
    </cofactor>
</comment>
<keyword evidence="4 6" id="KW-0378">Hydrolase</keyword>
<evidence type="ECO:0000256" key="5">
    <source>
        <dbReference type="ARBA" id="ARBA00023157"/>
    </source>
</evidence>
<keyword evidence="9" id="KW-1185">Reference proteome</keyword>
<evidence type="ECO:0000256" key="6">
    <source>
        <dbReference type="RuleBase" id="RU361193"/>
    </source>
</evidence>
<comment type="caution">
    <text evidence="8">The sequence shown here is derived from an EMBL/GenBank/DDBJ whole genome shotgun (WGS) entry which is preliminary data.</text>
</comment>